<evidence type="ECO:0000256" key="2">
    <source>
        <dbReference type="ARBA" id="ARBA00007935"/>
    </source>
</evidence>
<comment type="subcellular location">
    <subcellularLocation>
        <location evidence="1">Cell membrane</location>
        <topology evidence="1">Multi-pass membrane protein</topology>
    </subcellularLocation>
</comment>
<dbReference type="GO" id="GO:0005886">
    <property type="term" value="C:plasma membrane"/>
    <property type="evidence" value="ECO:0007669"/>
    <property type="project" value="UniProtKB-SubCell"/>
</dbReference>
<feature type="transmembrane region" description="Helical" evidence="8">
    <location>
        <begin position="163"/>
        <end position="183"/>
    </location>
</feature>
<comment type="caution">
    <text evidence="9">The sequence shown here is derived from an EMBL/GenBank/DDBJ whole genome shotgun (WGS) entry which is preliminary data.</text>
</comment>
<gene>
    <name evidence="9" type="ORF">HMPREF0291_10250</name>
</gene>
<name>D7WAW1_9CORY</name>
<evidence type="ECO:0000256" key="5">
    <source>
        <dbReference type="ARBA" id="ARBA00022692"/>
    </source>
</evidence>
<comment type="similarity">
    <text evidence="2">Belongs to the binding-protein-dependent transport system permease family. FecCD subfamily.</text>
</comment>
<accession>D7WAW1</accession>
<evidence type="ECO:0000256" key="6">
    <source>
        <dbReference type="ARBA" id="ARBA00022989"/>
    </source>
</evidence>
<keyword evidence="10" id="KW-1185">Reference proteome</keyword>
<keyword evidence="4" id="KW-1003">Cell membrane</keyword>
<dbReference type="Proteomes" id="UP000004208">
    <property type="component" value="Unassembled WGS sequence"/>
</dbReference>
<evidence type="ECO:0000256" key="8">
    <source>
        <dbReference type="SAM" id="Phobius"/>
    </source>
</evidence>
<reference evidence="9" key="1">
    <citation type="submission" date="2010-06" db="EMBL/GenBank/DDBJ databases">
        <authorList>
            <person name="Muzny D."/>
            <person name="Qin X."/>
            <person name="Buhay C."/>
            <person name="Dugan-Rocha S."/>
            <person name="Ding Y."/>
            <person name="Chen G."/>
            <person name="Hawes A."/>
            <person name="Holder M."/>
            <person name="Jhangiani S."/>
            <person name="Johnson A."/>
            <person name="Khan Z."/>
            <person name="Li Z."/>
            <person name="Liu W."/>
            <person name="Liu X."/>
            <person name="Perez L."/>
            <person name="Shen H."/>
            <person name="Wang Q."/>
            <person name="Watt J."/>
            <person name="Xi L."/>
            <person name="Xin Y."/>
            <person name="Zhou J."/>
            <person name="Deng J."/>
            <person name="Jiang H."/>
            <person name="Liu Y."/>
            <person name="Qu J."/>
            <person name="Song X.-Z."/>
            <person name="Zhang L."/>
            <person name="Villasana D."/>
            <person name="Johnson A."/>
            <person name="Liu J."/>
            <person name="Liyanage D."/>
            <person name="Lorensuhewa L."/>
            <person name="Robinson T."/>
            <person name="Song A."/>
            <person name="Song B.-B."/>
            <person name="Dinh H."/>
            <person name="Thornton R."/>
            <person name="Coyle M."/>
            <person name="Francisco L."/>
            <person name="Jackson L."/>
            <person name="Javaid M."/>
            <person name="Korchina V."/>
            <person name="Kovar C."/>
            <person name="Mata R."/>
            <person name="Mathew T."/>
            <person name="Ngo R."/>
            <person name="Nguyen L."/>
            <person name="Nguyen N."/>
            <person name="Okwuonu G."/>
            <person name="Ongeri F."/>
            <person name="Pham C."/>
            <person name="Simmons D."/>
            <person name="Wilczek-Boney K."/>
            <person name="Hale W."/>
            <person name="Jakkamsetti A."/>
            <person name="Pham P."/>
            <person name="Ruth R."/>
            <person name="San Lucas F."/>
            <person name="Warren J."/>
            <person name="Zhang J."/>
            <person name="Zhao Z."/>
            <person name="Zhou C."/>
            <person name="Zhu D."/>
            <person name="Lee S."/>
            <person name="Bess C."/>
            <person name="Blankenburg K."/>
            <person name="Forbes L."/>
            <person name="Fu Q."/>
            <person name="Gubbala S."/>
            <person name="Hirani K."/>
            <person name="Jayaseelan J.C."/>
            <person name="Lara F."/>
            <person name="Munidasa M."/>
            <person name="Palculict T."/>
            <person name="Patil S."/>
            <person name="Pu L.-L."/>
            <person name="Saada N."/>
            <person name="Tang L."/>
            <person name="Weissenberger G."/>
            <person name="Zhu Y."/>
            <person name="Hemphill L."/>
            <person name="Shang Y."/>
            <person name="Youmans B."/>
            <person name="Ayvaz T."/>
            <person name="Ross M."/>
            <person name="Santibanez J."/>
            <person name="Aqrawi P."/>
            <person name="Gross S."/>
            <person name="Joshi V."/>
            <person name="Fowler G."/>
            <person name="Nazareth L."/>
            <person name="Reid J."/>
            <person name="Worley K."/>
            <person name="Petrosino J."/>
            <person name="Highlander S."/>
            <person name="Gibbs R."/>
        </authorList>
    </citation>
    <scope>NUCLEOTIDE SEQUENCE [LARGE SCALE GENOMIC DNA]</scope>
    <source>
        <strain evidence="9">ATCC 33030</strain>
    </source>
</reference>
<feature type="transmembrane region" description="Helical" evidence="8">
    <location>
        <begin position="71"/>
        <end position="91"/>
    </location>
</feature>
<feature type="transmembrane region" description="Helical" evidence="8">
    <location>
        <begin position="103"/>
        <end position="122"/>
    </location>
</feature>
<organism evidence="9 10">
    <name type="scientific">Corynebacterium genitalium ATCC 33030</name>
    <dbReference type="NCBI Taxonomy" id="585529"/>
    <lineage>
        <taxon>Bacteria</taxon>
        <taxon>Bacillati</taxon>
        <taxon>Actinomycetota</taxon>
        <taxon>Actinomycetes</taxon>
        <taxon>Mycobacteriales</taxon>
        <taxon>Corynebacteriaceae</taxon>
        <taxon>Corynebacterium</taxon>
    </lineage>
</organism>
<sequence>MDRIVEILGAQRRERRRRTAVAGAMFATVAGAAYLVLLGQGALELSPARVVDVLTGGGTNREIMAVWDLRMPVALATLIVGAALGMAGAWTQSMSRNMLASPDILGVTSGAAAFVVLGSITYRPSFADEIPVFWWRALLALVGAAAVVAVLALIGGIGTSDRIVIVGVALSLMLHAAVSYLLLRAEILRAAEAQTWLAGSTEFVRMDAILPLLLGLAPFVALGVWCGRDLPVLAHDDDSAAMLGVSITEQRRALLIAATGVSAVVVAAAGPIGFVALIAPHFGRLVAGTPTPSPVVAGAAGAAILGVCSVIGGFIPSTAPVGAVSAALGGVVLVVLVWSRDR</sequence>
<keyword evidence="3" id="KW-0813">Transport</keyword>
<dbReference type="SUPFAM" id="SSF81345">
    <property type="entry name" value="ABC transporter involved in vitamin B12 uptake, BtuC"/>
    <property type="match status" value="1"/>
</dbReference>
<dbReference type="Gene3D" id="1.10.3470.10">
    <property type="entry name" value="ABC transporter involved in vitamin B12 uptake, BtuC"/>
    <property type="match status" value="1"/>
</dbReference>
<dbReference type="PANTHER" id="PTHR30472:SF24">
    <property type="entry name" value="FERRIC ENTEROBACTIN TRANSPORT SYSTEM PERMEASE PROTEIN FEPG"/>
    <property type="match status" value="1"/>
</dbReference>
<dbReference type="RefSeq" id="WP_005286703.1">
    <property type="nucleotide sequence ID" value="NZ_CM000961.1"/>
</dbReference>
<evidence type="ECO:0000256" key="1">
    <source>
        <dbReference type="ARBA" id="ARBA00004651"/>
    </source>
</evidence>
<dbReference type="Pfam" id="PF01032">
    <property type="entry name" value="FecCD"/>
    <property type="match status" value="1"/>
</dbReference>
<evidence type="ECO:0000313" key="9">
    <source>
        <dbReference type="EMBL" id="EFK54992.1"/>
    </source>
</evidence>
<dbReference type="HOGENOM" id="CLU_013016_1_1_11"/>
<dbReference type="STRING" id="585529.HMPREF0291_10250"/>
<dbReference type="EMBL" id="ACLJ02000001">
    <property type="protein sequence ID" value="EFK54992.1"/>
    <property type="molecule type" value="Genomic_DNA"/>
</dbReference>
<feature type="transmembrane region" description="Helical" evidence="8">
    <location>
        <begin position="295"/>
        <end position="314"/>
    </location>
</feature>
<dbReference type="AlphaFoldDB" id="D7WAW1"/>
<evidence type="ECO:0000256" key="7">
    <source>
        <dbReference type="ARBA" id="ARBA00023136"/>
    </source>
</evidence>
<evidence type="ECO:0000256" key="3">
    <source>
        <dbReference type="ARBA" id="ARBA00022448"/>
    </source>
</evidence>
<dbReference type="InterPro" id="IPR037294">
    <property type="entry name" value="ABC_BtuC-like"/>
</dbReference>
<dbReference type="OrthoDB" id="4455417at2"/>
<keyword evidence="6 8" id="KW-1133">Transmembrane helix</keyword>
<evidence type="ECO:0000313" key="10">
    <source>
        <dbReference type="Proteomes" id="UP000004208"/>
    </source>
</evidence>
<feature type="transmembrane region" description="Helical" evidence="8">
    <location>
        <begin position="321"/>
        <end position="339"/>
    </location>
</feature>
<protein>
    <submittedName>
        <fullName evidence="9">Iron chelate uptake ABC transporter, FeCT family, permease protein</fullName>
    </submittedName>
</protein>
<feature type="transmembrane region" description="Helical" evidence="8">
    <location>
        <begin position="203"/>
        <end position="225"/>
    </location>
</feature>
<dbReference type="eggNOG" id="COG0609">
    <property type="taxonomic scope" value="Bacteria"/>
</dbReference>
<evidence type="ECO:0000256" key="4">
    <source>
        <dbReference type="ARBA" id="ARBA00022475"/>
    </source>
</evidence>
<dbReference type="GO" id="GO:0033214">
    <property type="term" value="P:siderophore-iron import into cell"/>
    <property type="evidence" value="ECO:0007669"/>
    <property type="project" value="TreeGrafter"/>
</dbReference>
<feature type="transmembrane region" description="Helical" evidence="8">
    <location>
        <begin position="253"/>
        <end position="283"/>
    </location>
</feature>
<dbReference type="InterPro" id="IPR000522">
    <property type="entry name" value="ABC_transptr_permease_BtuC"/>
</dbReference>
<dbReference type="PANTHER" id="PTHR30472">
    <property type="entry name" value="FERRIC ENTEROBACTIN TRANSPORT SYSTEM PERMEASE PROTEIN"/>
    <property type="match status" value="1"/>
</dbReference>
<feature type="transmembrane region" description="Helical" evidence="8">
    <location>
        <begin position="134"/>
        <end position="156"/>
    </location>
</feature>
<keyword evidence="7 8" id="KW-0472">Membrane</keyword>
<keyword evidence="5 8" id="KW-0812">Transmembrane</keyword>
<dbReference type="GO" id="GO:0022857">
    <property type="term" value="F:transmembrane transporter activity"/>
    <property type="evidence" value="ECO:0007669"/>
    <property type="project" value="InterPro"/>
</dbReference>
<feature type="transmembrane region" description="Helical" evidence="8">
    <location>
        <begin position="21"/>
        <end position="43"/>
    </location>
</feature>
<proteinExistence type="inferred from homology"/>